<gene>
    <name evidence="1" type="ORF">ESP62_011780</name>
</gene>
<dbReference type="RefSeq" id="WP_129183841.1">
    <property type="nucleotide sequence ID" value="NZ_JAGIOG010000001.1"/>
</dbReference>
<protein>
    <submittedName>
        <fullName evidence="1">Uncharacterized protein</fullName>
    </submittedName>
</protein>
<evidence type="ECO:0000313" key="2">
    <source>
        <dbReference type="Proteomes" id="UP001515100"/>
    </source>
</evidence>
<proteinExistence type="predicted"/>
<organism evidence="1 2">
    <name type="scientific">Aeromicrobium fastidiosum</name>
    <dbReference type="NCBI Taxonomy" id="52699"/>
    <lineage>
        <taxon>Bacteria</taxon>
        <taxon>Bacillati</taxon>
        <taxon>Actinomycetota</taxon>
        <taxon>Actinomycetes</taxon>
        <taxon>Propionibacteriales</taxon>
        <taxon>Nocardioidaceae</taxon>
        <taxon>Aeromicrobium</taxon>
    </lineage>
</organism>
<comment type="caution">
    <text evidence="1">The sequence shown here is derived from an EMBL/GenBank/DDBJ whole genome shotgun (WGS) entry which is preliminary data.</text>
</comment>
<sequence length="121" mass="13794">MTGIRVRSTWNLQPLLDELDRFADLPTERAIAELDSVLGGSFAVTQAFVHVKTGRLKASGRVRSFEHERTWTGHIQYGGAEAYWSQWEFSREGHHPFDDDPAFHAQEGRYADAIDQIIRHG</sequence>
<reference evidence="1" key="1">
    <citation type="submission" date="2019-09" db="EMBL/GenBank/DDBJ databases">
        <authorList>
            <person name="Li J."/>
        </authorList>
    </citation>
    <scope>NUCLEOTIDE SEQUENCE [LARGE SCALE GENOMIC DNA]</scope>
    <source>
        <strain evidence="1">NRBC 14897</strain>
    </source>
</reference>
<keyword evidence="2" id="KW-1185">Reference proteome</keyword>
<dbReference type="EMBL" id="SDPP02000003">
    <property type="protein sequence ID" value="KAA1376118.1"/>
    <property type="molecule type" value="Genomic_DNA"/>
</dbReference>
<dbReference type="Proteomes" id="UP001515100">
    <property type="component" value="Unassembled WGS sequence"/>
</dbReference>
<dbReference type="AlphaFoldDB" id="A0A641ALI4"/>
<accession>A0A641ALI4</accession>
<evidence type="ECO:0000313" key="1">
    <source>
        <dbReference type="EMBL" id="KAA1376118.1"/>
    </source>
</evidence>
<name>A0A641ALI4_9ACTN</name>